<protein>
    <submittedName>
        <fullName evidence="2">DUF5949 family protein</fullName>
    </submittedName>
</protein>
<dbReference type="EMBL" id="JAVRET010000050">
    <property type="protein sequence ID" value="MDT0411413.1"/>
    <property type="molecule type" value="Genomic_DNA"/>
</dbReference>
<evidence type="ECO:0000313" key="1">
    <source>
        <dbReference type="EMBL" id="MDT0411413.1"/>
    </source>
</evidence>
<dbReference type="EMBL" id="JAVRER010000033">
    <property type="protein sequence ID" value="MDT0417840.1"/>
    <property type="molecule type" value="Genomic_DNA"/>
</dbReference>
<name>A0ABD5EC83_9ACTN</name>
<dbReference type="Proteomes" id="UP001183607">
    <property type="component" value="Unassembled WGS sequence"/>
</dbReference>
<dbReference type="AlphaFoldDB" id="A0ABD5EC83"/>
<organism evidence="2 3">
    <name type="scientific">Streptomyces evansiae</name>
    <dbReference type="NCBI Taxonomy" id="3075535"/>
    <lineage>
        <taxon>Bacteria</taxon>
        <taxon>Bacillati</taxon>
        <taxon>Actinomycetota</taxon>
        <taxon>Actinomycetes</taxon>
        <taxon>Kitasatosporales</taxon>
        <taxon>Streptomycetaceae</taxon>
        <taxon>Streptomyces</taxon>
    </lineage>
</organism>
<dbReference type="RefSeq" id="WP_007823847.1">
    <property type="nucleotide sequence ID" value="NZ_JAVRER010000033.1"/>
</dbReference>
<gene>
    <name evidence="2" type="ORF">RM574_20370</name>
    <name evidence="1" type="ORF">RM698_20505</name>
</gene>
<dbReference type="Proteomes" id="UP001183610">
    <property type="component" value="Unassembled WGS sequence"/>
</dbReference>
<keyword evidence="4" id="KW-1185">Reference proteome</keyword>
<evidence type="ECO:0000313" key="3">
    <source>
        <dbReference type="Proteomes" id="UP001183607"/>
    </source>
</evidence>
<sequence>MTSTDSAQRVFRPAELGTLVVVAWSGKHPDDDTDMPFLLAYPLGDGTAGHEGATEAALALLADTKLPVGGTLLDGTQTSTLPLTLLVEAGSAALTMPPNLNAQCEVPPEWFAAAKQRGYAYFIFATRPWPQAVPGQEITEEALAAFVGDTEMLTSSAHVLLPVRSLR</sequence>
<dbReference type="InterPro" id="IPR045993">
    <property type="entry name" value="DUF5949"/>
</dbReference>
<reference evidence="3" key="1">
    <citation type="submission" date="2023-07" db="EMBL/GenBank/DDBJ databases">
        <title>30 novel species of actinomycetes from the DSMZ collection.</title>
        <authorList>
            <person name="Nouioui I."/>
        </authorList>
    </citation>
    <scope>NUCLEOTIDE SEQUENCE [LARGE SCALE GENOMIC DNA]</scope>
    <source>
        <strain evidence="1">DSM 41979</strain>
        <strain evidence="3">DSM 41982</strain>
    </source>
</reference>
<evidence type="ECO:0000313" key="4">
    <source>
        <dbReference type="Proteomes" id="UP001183610"/>
    </source>
</evidence>
<evidence type="ECO:0000313" key="2">
    <source>
        <dbReference type="EMBL" id="MDT0417840.1"/>
    </source>
</evidence>
<accession>A0ABD5EC83</accession>
<comment type="caution">
    <text evidence="2">The sequence shown here is derived from an EMBL/GenBank/DDBJ whole genome shotgun (WGS) entry which is preliminary data.</text>
</comment>
<reference evidence="2" key="2">
    <citation type="submission" date="2024-03" db="EMBL/GenBank/DDBJ databases">
        <title>30 novel species of actinomycetes from the DSMZ collection.</title>
        <authorList>
            <person name="Nouioui I."/>
        </authorList>
    </citation>
    <scope>NUCLEOTIDE SEQUENCE</scope>
    <source>
        <strain evidence="4">DSM 41979</strain>
        <strain evidence="2">DSM 41982</strain>
    </source>
</reference>
<proteinExistence type="predicted"/>
<dbReference type="Pfam" id="PF19374">
    <property type="entry name" value="DUF5949"/>
    <property type="match status" value="1"/>
</dbReference>